<reference evidence="1" key="1">
    <citation type="submission" date="2021-05" db="EMBL/GenBank/DDBJ databases">
        <title>Comparative genomics of three Colletotrichum scovillei strains and genetic complementation revealed genes involved fungal growth and virulence on chili pepper.</title>
        <authorList>
            <person name="Hsieh D.-K."/>
            <person name="Chuang S.-C."/>
            <person name="Chen C.-Y."/>
            <person name="Chao Y.-T."/>
            <person name="Lu M.-Y.J."/>
            <person name="Lee M.-H."/>
            <person name="Shih M.-C."/>
        </authorList>
    </citation>
    <scope>NUCLEOTIDE SEQUENCE</scope>
    <source>
        <strain evidence="1">Coll-153</strain>
    </source>
</reference>
<dbReference type="EMBL" id="JAESDN010000010">
    <property type="protein sequence ID" value="KAG7044783.1"/>
    <property type="molecule type" value="Genomic_DNA"/>
</dbReference>
<evidence type="ECO:0000313" key="1">
    <source>
        <dbReference type="EMBL" id="KAG7044783.1"/>
    </source>
</evidence>
<sequence length="94" mass="10496">MKIFHPGISKAPPSSAVHLRLMQHPELCFLGHPKKPVLWFGLSVPLSGIVSATVDSHYILWRPAARGSSVWWLSGLQKTFYELETRGGWEVCAV</sequence>
<name>A0A9P7QX25_9PEZI</name>
<comment type="caution">
    <text evidence="1">The sequence shown here is derived from an EMBL/GenBank/DDBJ whole genome shotgun (WGS) entry which is preliminary data.</text>
</comment>
<keyword evidence="2" id="KW-1185">Reference proteome</keyword>
<gene>
    <name evidence="1" type="ORF">JMJ77_004244</name>
</gene>
<accession>A0A9P7QX25</accession>
<proteinExistence type="predicted"/>
<protein>
    <submittedName>
        <fullName evidence="1">SCA7-domain-containing protein</fullName>
    </submittedName>
</protein>
<dbReference type="AlphaFoldDB" id="A0A9P7QX25"/>
<dbReference type="Proteomes" id="UP000699042">
    <property type="component" value="Unassembled WGS sequence"/>
</dbReference>
<evidence type="ECO:0000313" key="2">
    <source>
        <dbReference type="Proteomes" id="UP000699042"/>
    </source>
</evidence>
<organism evidence="1 2">
    <name type="scientific">Colletotrichum scovillei</name>
    <dbReference type="NCBI Taxonomy" id="1209932"/>
    <lineage>
        <taxon>Eukaryota</taxon>
        <taxon>Fungi</taxon>
        <taxon>Dikarya</taxon>
        <taxon>Ascomycota</taxon>
        <taxon>Pezizomycotina</taxon>
        <taxon>Sordariomycetes</taxon>
        <taxon>Hypocreomycetidae</taxon>
        <taxon>Glomerellales</taxon>
        <taxon>Glomerellaceae</taxon>
        <taxon>Colletotrichum</taxon>
        <taxon>Colletotrichum acutatum species complex</taxon>
    </lineage>
</organism>